<name>A0A2H1ISB2_BREAU</name>
<protein>
    <submittedName>
        <fullName evidence="1">Uncharacterized protein</fullName>
    </submittedName>
</protein>
<organism evidence="1 2">
    <name type="scientific">Brevibacterium aurantiacum</name>
    <dbReference type="NCBI Taxonomy" id="273384"/>
    <lineage>
        <taxon>Bacteria</taxon>
        <taxon>Bacillati</taxon>
        <taxon>Actinomycetota</taxon>
        <taxon>Actinomycetes</taxon>
        <taxon>Micrococcales</taxon>
        <taxon>Brevibacteriaceae</taxon>
        <taxon>Brevibacterium</taxon>
    </lineage>
</organism>
<reference evidence="1 2" key="1">
    <citation type="submission" date="2017-03" db="EMBL/GenBank/DDBJ databases">
        <authorList>
            <person name="Afonso C.L."/>
            <person name="Miller P.J."/>
            <person name="Scott M.A."/>
            <person name="Spackman E."/>
            <person name="Goraichik I."/>
            <person name="Dimitrov K.M."/>
            <person name="Suarez D.L."/>
            <person name="Swayne D.E."/>
        </authorList>
    </citation>
    <scope>NUCLEOTIDE SEQUENCE [LARGE SCALE GENOMIC DNA]</scope>
    <source>
        <strain evidence="2">8(6)</strain>
    </source>
</reference>
<proteinExistence type="predicted"/>
<dbReference type="EMBL" id="FXZI01000002">
    <property type="protein sequence ID" value="SMX78097.1"/>
    <property type="molecule type" value="Genomic_DNA"/>
</dbReference>
<gene>
    <name evidence="1" type="ORF">BAURA86_00930</name>
</gene>
<evidence type="ECO:0000313" key="2">
    <source>
        <dbReference type="Proteomes" id="UP000234300"/>
    </source>
</evidence>
<dbReference type="Proteomes" id="UP000234300">
    <property type="component" value="Unassembled WGS sequence"/>
</dbReference>
<sequence>MVEPVVHNGGVIRPPAPVLWLLKTFPALTVIPARILGIGITPEHAPDFARRQPETV</sequence>
<dbReference type="AlphaFoldDB" id="A0A2H1ISB2"/>
<evidence type="ECO:0000313" key="1">
    <source>
        <dbReference type="EMBL" id="SMX78097.1"/>
    </source>
</evidence>
<accession>A0A2H1ISB2</accession>
<dbReference type="RefSeq" id="WP_226838729.1">
    <property type="nucleotide sequence ID" value="NZ_FXZI01000002.1"/>
</dbReference>